<dbReference type="RefSeq" id="WP_330602881.1">
    <property type="nucleotide sequence ID" value="NZ_JACHEN010000017.1"/>
</dbReference>
<dbReference type="PANTHER" id="PTHR34184:SF4">
    <property type="entry name" value="UPF0718 PROTEIN YCGR"/>
    <property type="match status" value="1"/>
</dbReference>
<accession>A0A841KXQ8</accession>
<keyword evidence="6 8" id="KW-0472">Membrane</keyword>
<organism evidence="9 10">
    <name type="scientific">Anaerosolibacter carboniphilus</name>
    <dbReference type="NCBI Taxonomy" id="1417629"/>
    <lineage>
        <taxon>Bacteria</taxon>
        <taxon>Bacillati</taxon>
        <taxon>Bacillota</taxon>
        <taxon>Clostridia</taxon>
        <taxon>Peptostreptococcales</taxon>
        <taxon>Thermotaleaceae</taxon>
        <taxon>Anaerosolibacter</taxon>
    </lineage>
</organism>
<evidence type="ECO:0000313" key="10">
    <source>
        <dbReference type="Proteomes" id="UP000579281"/>
    </source>
</evidence>
<evidence type="ECO:0000313" key="9">
    <source>
        <dbReference type="EMBL" id="MBB6216780.1"/>
    </source>
</evidence>
<keyword evidence="10" id="KW-1185">Reference proteome</keyword>
<comment type="caution">
    <text evidence="9">The sequence shown here is derived from an EMBL/GenBank/DDBJ whole genome shotgun (WGS) entry which is preliminary data.</text>
</comment>
<evidence type="ECO:0000256" key="3">
    <source>
        <dbReference type="ARBA" id="ARBA00022475"/>
    </source>
</evidence>
<dbReference type="GO" id="GO:0005886">
    <property type="term" value="C:plasma membrane"/>
    <property type="evidence" value="ECO:0007669"/>
    <property type="project" value="UniProtKB-SubCell"/>
</dbReference>
<evidence type="ECO:0000256" key="8">
    <source>
        <dbReference type="SAM" id="Phobius"/>
    </source>
</evidence>
<comment type="subcellular location">
    <subcellularLocation>
        <location evidence="1">Cell membrane</location>
        <topology evidence="1">Multi-pass membrane protein</topology>
    </subcellularLocation>
</comment>
<evidence type="ECO:0000256" key="5">
    <source>
        <dbReference type="ARBA" id="ARBA00022989"/>
    </source>
</evidence>
<feature type="transmembrane region" description="Helical" evidence="8">
    <location>
        <begin position="157"/>
        <end position="178"/>
    </location>
</feature>
<evidence type="ECO:0000256" key="1">
    <source>
        <dbReference type="ARBA" id="ARBA00004651"/>
    </source>
</evidence>
<feature type="region of interest" description="Disordered" evidence="7">
    <location>
        <begin position="215"/>
        <end position="239"/>
    </location>
</feature>
<feature type="transmembrane region" description="Helical" evidence="8">
    <location>
        <begin position="48"/>
        <end position="70"/>
    </location>
</feature>
<dbReference type="EMBL" id="JACHEN010000017">
    <property type="protein sequence ID" value="MBB6216780.1"/>
    <property type="molecule type" value="Genomic_DNA"/>
</dbReference>
<protein>
    <recommendedName>
        <fullName evidence="11">Permease</fullName>
    </recommendedName>
</protein>
<feature type="transmembrane region" description="Helical" evidence="8">
    <location>
        <begin position="12"/>
        <end position="33"/>
    </location>
</feature>
<proteinExistence type="inferred from homology"/>
<comment type="similarity">
    <text evidence="2">Belongs to the UPF0718 family.</text>
</comment>
<keyword evidence="3" id="KW-1003">Cell membrane</keyword>
<evidence type="ECO:0000256" key="6">
    <source>
        <dbReference type="ARBA" id="ARBA00023136"/>
    </source>
</evidence>
<keyword evidence="4 8" id="KW-0812">Transmembrane</keyword>
<feature type="transmembrane region" description="Helical" evidence="8">
    <location>
        <begin position="91"/>
        <end position="115"/>
    </location>
</feature>
<evidence type="ECO:0008006" key="11">
    <source>
        <dbReference type="Google" id="ProtNLM"/>
    </source>
</evidence>
<evidence type="ECO:0000256" key="2">
    <source>
        <dbReference type="ARBA" id="ARBA00006386"/>
    </source>
</evidence>
<feature type="transmembrane region" description="Helical" evidence="8">
    <location>
        <begin position="360"/>
        <end position="382"/>
    </location>
</feature>
<feature type="transmembrane region" description="Helical" evidence="8">
    <location>
        <begin position="297"/>
        <end position="314"/>
    </location>
</feature>
<name>A0A841KXQ8_9FIRM</name>
<reference evidence="9 10" key="1">
    <citation type="submission" date="2020-08" db="EMBL/GenBank/DDBJ databases">
        <title>Genomic Encyclopedia of Type Strains, Phase IV (KMG-IV): sequencing the most valuable type-strain genomes for metagenomic binning, comparative biology and taxonomic classification.</title>
        <authorList>
            <person name="Goeker M."/>
        </authorList>
    </citation>
    <scope>NUCLEOTIDE SEQUENCE [LARGE SCALE GENOMIC DNA]</scope>
    <source>
        <strain evidence="9 10">DSM 103526</strain>
    </source>
</reference>
<evidence type="ECO:0000256" key="4">
    <source>
        <dbReference type="ARBA" id="ARBA00022692"/>
    </source>
</evidence>
<keyword evidence="5 8" id="KW-1133">Transmembrane helix</keyword>
<dbReference type="InterPro" id="IPR052923">
    <property type="entry name" value="UPF0718"/>
</dbReference>
<dbReference type="Proteomes" id="UP000579281">
    <property type="component" value="Unassembled WGS sequence"/>
</dbReference>
<dbReference type="Pfam" id="PF03773">
    <property type="entry name" value="ArsP_1"/>
    <property type="match status" value="1"/>
</dbReference>
<feature type="compositionally biased region" description="Basic residues" evidence="7">
    <location>
        <begin position="218"/>
        <end position="229"/>
    </location>
</feature>
<sequence length="383" mass="41946">MLGSEKRTRDLFTQLSMLVFLGLILFVGVYVIWEGDLLSASSSALEGFTTVFLSIILEAIPFVMIGAFVSSMIQMFVSEQTIAKVIPKNRFLGLLAASLMGFIFPVCECAIVPIMRRLMNKGVPLHIAVTFMLAVPIVNPVVLTSTYYAFSGQTSMVLLRGGLGIFGAVLIGHIIGLLEGKKNPLKNHGISEGSGCGCGHHHHEEFENGLEIEEEHHSHHHGAHHHDHHHPCGCEHHHGHPAVHQKQGLWRTLMDVMEHMSLELYDVGKFLILGAFLSALMQTFVSRSYILSIGQGSVTSVLVMMLMAFVLSLCSEADAFIARTFLGQFTTGSIVGFLIFGPMIDIKNTLMLSGAFKGKFVVKLIVVISMVCFMLAMLVNIIG</sequence>
<feature type="transmembrane region" description="Helical" evidence="8">
    <location>
        <begin position="320"/>
        <end position="340"/>
    </location>
</feature>
<evidence type="ECO:0000256" key="7">
    <source>
        <dbReference type="SAM" id="MobiDB-lite"/>
    </source>
</evidence>
<gene>
    <name evidence="9" type="ORF">HNQ80_002884</name>
</gene>
<feature type="transmembrane region" description="Helical" evidence="8">
    <location>
        <begin position="127"/>
        <end position="150"/>
    </location>
</feature>
<dbReference type="InterPro" id="IPR005524">
    <property type="entry name" value="DUF318"/>
</dbReference>
<dbReference type="PANTHER" id="PTHR34184">
    <property type="entry name" value="UPF0718 PROTEIN YCGR"/>
    <property type="match status" value="1"/>
</dbReference>
<dbReference type="AlphaFoldDB" id="A0A841KXQ8"/>
<feature type="transmembrane region" description="Helical" evidence="8">
    <location>
        <begin position="267"/>
        <end position="285"/>
    </location>
</feature>